<proteinExistence type="predicted"/>
<keyword evidence="2" id="KW-1185">Reference proteome</keyword>
<dbReference type="Proteomes" id="UP000585507">
    <property type="component" value="Unassembled WGS sequence"/>
</dbReference>
<dbReference type="RefSeq" id="WP_018327677.1">
    <property type="nucleotide sequence ID" value="NZ_JACHBK010000010.1"/>
</dbReference>
<gene>
    <name evidence="1" type="ORF">GGD55_004264</name>
</gene>
<reference evidence="1 2" key="1">
    <citation type="submission" date="2020-08" db="EMBL/GenBank/DDBJ databases">
        <title>Genomic Encyclopedia of Type Strains, Phase IV (KMG-V): Genome sequencing to study the core and pangenomes of soil and plant-associated prokaryotes.</title>
        <authorList>
            <person name="Whitman W."/>
        </authorList>
    </citation>
    <scope>NUCLEOTIDE SEQUENCE [LARGE SCALE GENOMIC DNA]</scope>
    <source>
        <strain evidence="1 2">SEMIA 4084</strain>
    </source>
</reference>
<dbReference type="AlphaFoldDB" id="A0A7W8X9T9"/>
<comment type="caution">
    <text evidence="1">The sequence shown here is derived from an EMBL/GenBank/DDBJ whole genome shotgun (WGS) entry which is preliminary data.</text>
</comment>
<protein>
    <submittedName>
        <fullName evidence="1">Uncharacterized protein</fullName>
    </submittedName>
</protein>
<evidence type="ECO:0000313" key="2">
    <source>
        <dbReference type="Proteomes" id="UP000585507"/>
    </source>
</evidence>
<accession>A0A7W8X9T9</accession>
<sequence length="77" mass="8409">MTIIREENDPAIEELMKDAITSYMLDSFEIEDRLKAIVQKIAVELLAAELAALRHKAAKARGSFLQVGEVPAAALIG</sequence>
<name>A0A7W8X9T9_9HYPH</name>
<organism evidence="1 2">
    <name type="scientific">Rhizobium giardinii</name>
    <dbReference type="NCBI Taxonomy" id="56731"/>
    <lineage>
        <taxon>Bacteria</taxon>
        <taxon>Pseudomonadati</taxon>
        <taxon>Pseudomonadota</taxon>
        <taxon>Alphaproteobacteria</taxon>
        <taxon>Hyphomicrobiales</taxon>
        <taxon>Rhizobiaceae</taxon>
        <taxon>Rhizobium/Agrobacterium group</taxon>
        <taxon>Rhizobium</taxon>
    </lineage>
</organism>
<evidence type="ECO:0000313" key="1">
    <source>
        <dbReference type="EMBL" id="MBB5537544.1"/>
    </source>
</evidence>
<dbReference type="EMBL" id="JACHBK010000010">
    <property type="protein sequence ID" value="MBB5537544.1"/>
    <property type="molecule type" value="Genomic_DNA"/>
</dbReference>